<evidence type="ECO:0000256" key="5">
    <source>
        <dbReference type="RuleBase" id="RU003679"/>
    </source>
</evidence>
<keyword evidence="11" id="KW-1185">Reference proteome</keyword>
<dbReference type="GO" id="GO:0005975">
    <property type="term" value="P:carbohydrate metabolic process"/>
    <property type="evidence" value="ECO:0007669"/>
    <property type="project" value="InterPro"/>
</dbReference>
<name>A0A2P6NM72_9EUKA</name>
<dbReference type="InterPro" id="IPR048913">
    <property type="entry name" value="BetaGal_gal-bd"/>
</dbReference>
<feature type="active site" description="Proton donor" evidence="4">
    <location>
        <position position="176"/>
    </location>
</feature>
<evidence type="ECO:0000256" key="2">
    <source>
        <dbReference type="ARBA" id="ARBA00022801"/>
    </source>
</evidence>
<dbReference type="STRING" id="1890364.A0A2P6NM72"/>
<keyword evidence="2" id="KW-0378">Hydrolase</keyword>
<dbReference type="EMBL" id="MDYQ01000051">
    <property type="protein sequence ID" value="PRP85043.1"/>
    <property type="molecule type" value="Genomic_DNA"/>
</dbReference>
<gene>
    <name evidence="10" type="ORF">PROFUN_07227</name>
</gene>
<evidence type="ECO:0000256" key="6">
    <source>
        <dbReference type="SAM" id="SignalP"/>
    </source>
</evidence>
<evidence type="ECO:0000256" key="3">
    <source>
        <dbReference type="ARBA" id="ARBA00023295"/>
    </source>
</evidence>
<feature type="domain" description="Beta-galactosidase 1-like first all-beta" evidence="8">
    <location>
        <begin position="380"/>
        <end position="490"/>
    </location>
</feature>
<dbReference type="Pfam" id="PF21467">
    <property type="entry name" value="BetaGal_gal-bd"/>
    <property type="match status" value="1"/>
</dbReference>
<dbReference type="PRINTS" id="PR00742">
    <property type="entry name" value="GLHYDRLASE35"/>
</dbReference>
<dbReference type="Pfam" id="PF21317">
    <property type="entry name" value="BetaGal_ABD_1"/>
    <property type="match status" value="1"/>
</dbReference>
<keyword evidence="6" id="KW-0732">Signal</keyword>
<dbReference type="InterPro" id="IPR026283">
    <property type="entry name" value="B-gal_1-like"/>
</dbReference>
<dbReference type="AlphaFoldDB" id="A0A2P6NM72"/>
<feature type="chain" id="PRO_5015160885" evidence="6">
    <location>
        <begin position="19"/>
        <end position="620"/>
    </location>
</feature>
<dbReference type="PIRSF" id="PIRSF006336">
    <property type="entry name" value="B-gal"/>
    <property type="match status" value="1"/>
</dbReference>
<dbReference type="Pfam" id="PF01301">
    <property type="entry name" value="Glyco_hydro_35"/>
    <property type="match status" value="1"/>
</dbReference>
<evidence type="ECO:0000313" key="10">
    <source>
        <dbReference type="EMBL" id="PRP85043.1"/>
    </source>
</evidence>
<dbReference type="InterPro" id="IPR017853">
    <property type="entry name" value="GH"/>
</dbReference>
<feature type="signal peptide" evidence="6">
    <location>
        <begin position="1"/>
        <end position="18"/>
    </location>
</feature>
<reference evidence="10 11" key="1">
    <citation type="journal article" date="2018" name="Genome Biol. Evol.">
        <title>Multiple Roots of Fruiting Body Formation in Amoebozoa.</title>
        <authorList>
            <person name="Hillmann F."/>
            <person name="Forbes G."/>
            <person name="Novohradska S."/>
            <person name="Ferling I."/>
            <person name="Riege K."/>
            <person name="Groth M."/>
            <person name="Westermann M."/>
            <person name="Marz M."/>
            <person name="Spaller T."/>
            <person name="Winckler T."/>
            <person name="Schaap P."/>
            <person name="Glockner G."/>
        </authorList>
    </citation>
    <scope>NUCLEOTIDE SEQUENCE [LARGE SCALE GENOMIC DNA]</scope>
    <source>
        <strain evidence="10 11">Jena</strain>
    </source>
</reference>
<comment type="caution">
    <text evidence="10">The sequence shown here is derived from an EMBL/GenBank/DDBJ whole genome shotgun (WGS) entry which is preliminary data.</text>
</comment>
<proteinExistence type="inferred from homology"/>
<evidence type="ECO:0000259" key="9">
    <source>
        <dbReference type="Pfam" id="PF21467"/>
    </source>
</evidence>
<dbReference type="InterPro" id="IPR008979">
    <property type="entry name" value="Galactose-bd-like_sf"/>
</dbReference>
<evidence type="ECO:0000259" key="8">
    <source>
        <dbReference type="Pfam" id="PF21317"/>
    </source>
</evidence>
<dbReference type="InParanoid" id="A0A2P6NM72"/>
<protein>
    <submittedName>
        <fullName evidence="10">Beta-galactosidase</fullName>
    </submittedName>
</protein>
<dbReference type="FunCoup" id="A0A2P6NM72">
    <property type="interactions" value="71"/>
</dbReference>
<dbReference type="GO" id="GO:0004565">
    <property type="term" value="F:beta-galactosidase activity"/>
    <property type="evidence" value="ECO:0007669"/>
    <property type="project" value="InterPro"/>
</dbReference>
<evidence type="ECO:0000256" key="4">
    <source>
        <dbReference type="PIRSR" id="PIRSR006336-1"/>
    </source>
</evidence>
<dbReference type="SUPFAM" id="SSF49785">
    <property type="entry name" value="Galactose-binding domain-like"/>
    <property type="match status" value="1"/>
</dbReference>
<dbReference type="SUPFAM" id="SSF51445">
    <property type="entry name" value="(Trans)glycosidases"/>
    <property type="match status" value="1"/>
</dbReference>
<dbReference type="InterPro" id="IPR001944">
    <property type="entry name" value="Glycoside_Hdrlase_35"/>
</dbReference>
<feature type="active site" description="Nucleophile" evidence="4">
    <location>
        <position position="255"/>
    </location>
</feature>
<dbReference type="InterPro" id="IPR048912">
    <property type="entry name" value="BetaGal1-like_ABD1"/>
</dbReference>
<organism evidence="10 11">
    <name type="scientific">Planoprotostelium fungivorum</name>
    <dbReference type="NCBI Taxonomy" id="1890364"/>
    <lineage>
        <taxon>Eukaryota</taxon>
        <taxon>Amoebozoa</taxon>
        <taxon>Evosea</taxon>
        <taxon>Variosea</taxon>
        <taxon>Cavosteliida</taxon>
        <taxon>Cavosteliaceae</taxon>
        <taxon>Planoprotostelium</taxon>
    </lineage>
</organism>
<sequence length="620" mass="70542">MGTLRLILLSCIFLSIFADRSFVISGDSFVKDGEPYVIISGSVHYFRIPQALWPDRLLKMRAGGLNTITTYVPWNLHNPQPGQYNFEGRLDLLRFLLVAQKAGLNVILRTSPYICAEFEMGGLPAWLLNVTGLELRSSDPAYLSYYATFMDVLAPKLKPLLYSEGGNIIAIQIENEYGWWGTDLEYQEALLQQFIERNIRDVIFFQCDPNYDSTWVGGGLPSLLRSVNMAASAPPQDGINWLRERQSSGPILVSEMWDGWFDYWEAANIQWLLSRNISISLYMYHGGTNFDYTAGFTITTSYDYDGALNESGDPTYKFEAFKNSILSVFPQDLPQLPPAKLKGHYGDVIMTSSYVMDFDDVDTMDRLSIWGRRNRKTVAPKPMEYFGQNNGFILYRARVPGPQKDSIQVNTLHDRAHFYQDGNFIGTYFRNNGNLNKFKMNVTAIGSTLDLFVENMGRINTGHAISSEYKGIVDSLQYNGKNIYHWDSWSFDFSDISTIPFTKGVVQDVRHRPVFYEGTFEVVDTPLDTFASFANWTKGFMWVNGNNIGRYWNVGPQERLYIPSPFLKTGLNRLVVLELDATNRTVVSLMAEGNLGPTAVPILPVKEREYILPEGNRLKR</sequence>
<evidence type="ECO:0000256" key="1">
    <source>
        <dbReference type="ARBA" id="ARBA00009809"/>
    </source>
</evidence>
<accession>A0A2P6NM72</accession>
<feature type="domain" description="Beta-galactosidase galactose-binding" evidence="9">
    <location>
        <begin position="513"/>
        <end position="572"/>
    </location>
</feature>
<keyword evidence="3" id="KW-0326">Glycosidase</keyword>
<dbReference type="Gene3D" id="2.60.120.260">
    <property type="entry name" value="Galactose-binding domain-like"/>
    <property type="match status" value="2"/>
</dbReference>
<comment type="similarity">
    <text evidence="1 5">Belongs to the glycosyl hydrolase 35 family.</text>
</comment>
<dbReference type="PANTHER" id="PTHR23421">
    <property type="entry name" value="BETA-GALACTOSIDASE RELATED"/>
    <property type="match status" value="1"/>
</dbReference>
<dbReference type="OrthoDB" id="1657402at2759"/>
<evidence type="ECO:0000313" key="11">
    <source>
        <dbReference type="Proteomes" id="UP000241769"/>
    </source>
</evidence>
<dbReference type="Gene3D" id="3.20.20.80">
    <property type="entry name" value="Glycosidases"/>
    <property type="match status" value="1"/>
</dbReference>
<evidence type="ECO:0000259" key="7">
    <source>
        <dbReference type="Pfam" id="PF01301"/>
    </source>
</evidence>
<dbReference type="InterPro" id="IPR031330">
    <property type="entry name" value="Gly_Hdrlase_35_cat"/>
</dbReference>
<feature type="domain" description="Glycoside hydrolase 35 catalytic" evidence="7">
    <location>
        <begin position="28"/>
        <end position="325"/>
    </location>
</feature>
<dbReference type="Proteomes" id="UP000241769">
    <property type="component" value="Unassembled WGS sequence"/>
</dbReference>